<dbReference type="STRING" id="48701.ENSPMEP00000034147"/>
<evidence type="ECO:0000256" key="9">
    <source>
        <dbReference type="PROSITE-ProRule" id="PRU00076"/>
    </source>
</evidence>
<keyword evidence="3 9" id="KW-0245">EGF-like domain</keyword>
<keyword evidence="4" id="KW-0732">Signal</keyword>
<dbReference type="InterPro" id="IPR000082">
    <property type="entry name" value="SEA_dom"/>
</dbReference>
<accession>A0A3B3Z3D9</accession>
<evidence type="ECO:0000313" key="14">
    <source>
        <dbReference type="Proteomes" id="UP000261480"/>
    </source>
</evidence>
<comment type="caution">
    <text evidence="9">Lacks conserved residue(s) required for the propagation of feature annotation.</text>
</comment>
<dbReference type="GO" id="GO:0005886">
    <property type="term" value="C:plasma membrane"/>
    <property type="evidence" value="ECO:0007669"/>
    <property type="project" value="UniProtKB-SubCell"/>
</dbReference>
<reference evidence="13" key="2">
    <citation type="submission" date="2025-09" db="UniProtKB">
        <authorList>
            <consortium name="Ensembl"/>
        </authorList>
    </citation>
    <scope>IDENTIFICATION</scope>
</reference>
<comment type="subcellular location">
    <subcellularLocation>
        <location evidence="1">Cell membrane</location>
    </subcellularLocation>
</comment>
<proteinExistence type="predicted"/>
<feature type="compositionally biased region" description="Low complexity" evidence="10">
    <location>
        <begin position="22"/>
        <end position="33"/>
    </location>
</feature>
<protein>
    <recommendedName>
        <fullName evidence="15">SEA domain-containing protein</fullName>
    </recommendedName>
</protein>
<feature type="compositionally biased region" description="Low complexity" evidence="10">
    <location>
        <begin position="117"/>
        <end position="128"/>
    </location>
</feature>
<evidence type="ECO:0000256" key="1">
    <source>
        <dbReference type="ARBA" id="ARBA00004236"/>
    </source>
</evidence>
<dbReference type="SUPFAM" id="SSF82671">
    <property type="entry name" value="SEA domain"/>
    <property type="match status" value="1"/>
</dbReference>
<evidence type="ECO:0000256" key="8">
    <source>
        <dbReference type="ARBA" id="ARBA00023180"/>
    </source>
</evidence>
<evidence type="ECO:0000256" key="10">
    <source>
        <dbReference type="SAM" id="MobiDB-lite"/>
    </source>
</evidence>
<evidence type="ECO:0000259" key="12">
    <source>
        <dbReference type="PROSITE" id="PS50026"/>
    </source>
</evidence>
<dbReference type="PROSITE" id="PS50026">
    <property type="entry name" value="EGF_3"/>
    <property type="match status" value="1"/>
</dbReference>
<dbReference type="Ensembl" id="ENSPMET00000029614.1">
    <property type="protein sequence ID" value="ENSPMEP00000034147.1"/>
    <property type="gene ID" value="ENSPMEG00000023144.1"/>
</dbReference>
<dbReference type="AlphaFoldDB" id="A0A3B3Z3D9"/>
<keyword evidence="6" id="KW-0472">Membrane</keyword>
<reference evidence="13" key="1">
    <citation type="submission" date="2025-08" db="UniProtKB">
        <authorList>
            <consortium name="Ensembl"/>
        </authorList>
    </citation>
    <scope>IDENTIFICATION</scope>
</reference>
<feature type="compositionally biased region" description="Low complexity" evidence="10">
    <location>
        <begin position="1"/>
        <end position="15"/>
    </location>
</feature>
<evidence type="ECO:0000256" key="2">
    <source>
        <dbReference type="ARBA" id="ARBA00022475"/>
    </source>
</evidence>
<evidence type="ECO:0000256" key="3">
    <source>
        <dbReference type="ARBA" id="ARBA00022536"/>
    </source>
</evidence>
<keyword evidence="5" id="KW-0677">Repeat</keyword>
<dbReference type="InterPro" id="IPR000742">
    <property type="entry name" value="EGF"/>
</dbReference>
<feature type="compositionally biased region" description="Polar residues" evidence="10">
    <location>
        <begin position="93"/>
        <end position="116"/>
    </location>
</feature>
<name>A0A3B3Z3D9_9TELE</name>
<feature type="region of interest" description="Disordered" evidence="10">
    <location>
        <begin position="1"/>
        <end position="129"/>
    </location>
</feature>
<organism evidence="13 14">
    <name type="scientific">Poecilia mexicana</name>
    <dbReference type="NCBI Taxonomy" id="48701"/>
    <lineage>
        <taxon>Eukaryota</taxon>
        <taxon>Metazoa</taxon>
        <taxon>Chordata</taxon>
        <taxon>Craniata</taxon>
        <taxon>Vertebrata</taxon>
        <taxon>Euteleostomi</taxon>
        <taxon>Actinopterygii</taxon>
        <taxon>Neopterygii</taxon>
        <taxon>Teleostei</taxon>
        <taxon>Neoteleostei</taxon>
        <taxon>Acanthomorphata</taxon>
        <taxon>Ovalentaria</taxon>
        <taxon>Atherinomorphae</taxon>
        <taxon>Cyprinodontiformes</taxon>
        <taxon>Poeciliidae</taxon>
        <taxon>Poeciliinae</taxon>
        <taxon>Poecilia</taxon>
    </lineage>
</organism>
<feature type="domain" description="SEA" evidence="11">
    <location>
        <begin position="158"/>
        <end position="274"/>
    </location>
</feature>
<feature type="compositionally biased region" description="Low complexity" evidence="10">
    <location>
        <begin position="40"/>
        <end position="51"/>
    </location>
</feature>
<keyword evidence="7" id="KW-1015">Disulfide bond</keyword>
<evidence type="ECO:0000256" key="5">
    <source>
        <dbReference type="ARBA" id="ARBA00022737"/>
    </source>
</evidence>
<dbReference type="InterPro" id="IPR036364">
    <property type="entry name" value="SEA_dom_sf"/>
</dbReference>
<dbReference type="Gene3D" id="3.30.70.960">
    <property type="entry name" value="SEA domain"/>
    <property type="match status" value="1"/>
</dbReference>
<feature type="domain" description="EGF-like" evidence="12">
    <location>
        <begin position="118"/>
        <end position="158"/>
    </location>
</feature>
<evidence type="ECO:0000256" key="6">
    <source>
        <dbReference type="ARBA" id="ARBA00023136"/>
    </source>
</evidence>
<dbReference type="PANTHER" id="PTHR24037">
    <property type="entry name" value="HEART DEVELOPMENT PROTEIN WITH EGF-LIKE DOMAINS 1"/>
    <property type="match status" value="1"/>
</dbReference>
<evidence type="ECO:0008006" key="15">
    <source>
        <dbReference type="Google" id="ProtNLM"/>
    </source>
</evidence>
<dbReference type="PROSITE" id="PS50024">
    <property type="entry name" value="SEA"/>
    <property type="match status" value="1"/>
</dbReference>
<evidence type="ECO:0000256" key="4">
    <source>
        <dbReference type="ARBA" id="ARBA00022729"/>
    </source>
</evidence>
<keyword evidence="2" id="KW-1003">Cell membrane</keyword>
<sequence>PTSGPTTDTTPASTPTKPPTSGPTTDTTPASTPTKPPTSGPTTDTTPASTPTKPPTSGPTTDTTPASTPTKPPSPTPASTATPQTETPPTKGPSLSPNTESFSTQAPSTAPEQGTTAPPSACASNPCPGESTCEDRADLIYLCLCLAGEFHYKDRGCEKSKVFFRLLFLEIPYNDKMADKTSQTFNETANTITYEIDKQFRGVAKGYVRVLVLELRKNMTTTVRSDTINVEASIEIIYEATSDITEENVRETMEKVVCETCPLAGSFQVKSACDSTACEETSSDCRHKDGLLTCECKHGYLTSNYTERLCVACPAGKKAEDGTCKS</sequence>
<evidence type="ECO:0000313" key="13">
    <source>
        <dbReference type="Ensembl" id="ENSPMEP00000034147.1"/>
    </source>
</evidence>
<keyword evidence="8" id="KW-0325">Glycoprotein</keyword>
<feature type="compositionally biased region" description="Low complexity" evidence="10">
    <location>
        <begin position="77"/>
        <end position="89"/>
    </location>
</feature>
<dbReference type="Pfam" id="PF01390">
    <property type="entry name" value="SEA"/>
    <property type="match status" value="1"/>
</dbReference>
<evidence type="ECO:0000256" key="7">
    <source>
        <dbReference type="ARBA" id="ARBA00023157"/>
    </source>
</evidence>
<dbReference type="Proteomes" id="UP000261480">
    <property type="component" value="Unplaced"/>
</dbReference>
<keyword evidence="14" id="KW-1185">Reference proteome</keyword>
<evidence type="ECO:0000259" key="11">
    <source>
        <dbReference type="PROSITE" id="PS50024"/>
    </source>
</evidence>
<feature type="compositionally biased region" description="Low complexity" evidence="10">
    <location>
        <begin position="58"/>
        <end position="69"/>
    </location>
</feature>
<dbReference type="PANTHER" id="PTHR24037:SF10">
    <property type="entry name" value="MUCIN-13"/>
    <property type="match status" value="1"/>
</dbReference>